<feature type="transmembrane region" description="Helical" evidence="2">
    <location>
        <begin position="146"/>
        <end position="172"/>
    </location>
</feature>
<feature type="transmembrane region" description="Helical" evidence="2">
    <location>
        <begin position="117"/>
        <end position="139"/>
    </location>
</feature>
<feature type="transmembrane region" description="Helical" evidence="2">
    <location>
        <begin position="192"/>
        <end position="215"/>
    </location>
</feature>
<feature type="transmembrane region" description="Helical" evidence="2">
    <location>
        <begin position="283"/>
        <end position="301"/>
    </location>
</feature>
<evidence type="ECO:0000256" key="1">
    <source>
        <dbReference type="SAM" id="MobiDB-lite"/>
    </source>
</evidence>
<evidence type="ECO:0000313" key="4">
    <source>
        <dbReference type="Proteomes" id="UP000541610"/>
    </source>
</evidence>
<feature type="transmembrane region" description="Helical" evidence="2">
    <location>
        <begin position="394"/>
        <end position="412"/>
    </location>
</feature>
<organism evidence="3 4">
    <name type="scientific">Perkinsus olseni</name>
    <name type="common">Perkinsus atlanticus</name>
    <dbReference type="NCBI Taxonomy" id="32597"/>
    <lineage>
        <taxon>Eukaryota</taxon>
        <taxon>Sar</taxon>
        <taxon>Alveolata</taxon>
        <taxon>Perkinsozoa</taxon>
        <taxon>Perkinsea</taxon>
        <taxon>Perkinsida</taxon>
        <taxon>Perkinsidae</taxon>
        <taxon>Perkinsus</taxon>
    </lineage>
</organism>
<keyword evidence="2" id="KW-0472">Membrane</keyword>
<protein>
    <submittedName>
        <fullName evidence="3">Uncharacterized protein</fullName>
    </submittedName>
</protein>
<keyword evidence="2" id="KW-1133">Transmembrane helix</keyword>
<dbReference type="EMBL" id="JABANP010000001">
    <property type="protein sequence ID" value="KAF4697778.1"/>
    <property type="molecule type" value="Genomic_DNA"/>
</dbReference>
<evidence type="ECO:0000313" key="3">
    <source>
        <dbReference type="EMBL" id="KAF4697778.1"/>
    </source>
</evidence>
<evidence type="ECO:0000256" key="2">
    <source>
        <dbReference type="SAM" id="Phobius"/>
    </source>
</evidence>
<dbReference type="Proteomes" id="UP000541610">
    <property type="component" value="Unassembled WGS sequence"/>
</dbReference>
<comment type="caution">
    <text evidence="3">The sequence shown here is derived from an EMBL/GenBank/DDBJ whole genome shotgun (WGS) entry which is preliminary data.</text>
</comment>
<reference evidence="3 4" key="1">
    <citation type="submission" date="2020-04" db="EMBL/GenBank/DDBJ databases">
        <title>Perkinsus olseni comparative genomics.</title>
        <authorList>
            <person name="Bogema D.R."/>
        </authorList>
    </citation>
    <scope>NUCLEOTIDE SEQUENCE [LARGE SCALE GENOMIC DNA]</scope>
    <source>
        <strain evidence="3">00978-12</strain>
    </source>
</reference>
<proteinExistence type="predicted"/>
<feature type="transmembrane region" description="Helical" evidence="2">
    <location>
        <begin position="355"/>
        <end position="382"/>
    </location>
</feature>
<sequence>MGGLGLADLDRVYEAAAAEEEEEESGRHHHRSSCSTIHHDNKGKNRSITERRGQSHDSALRGVSLSDVAARWLIFFGPKGTSSTYDLSRPVDHLDLFLSHSWGANMFWKHLSLITAYYMHIGYIVMLTLSISLSIMIYFLPNDREVVAYCVEIGGLTKFCMLVAICEVAILVTMMSIDLSMVANRIESFTPLILYLALEAAVTVIISTIVCFIFIPAKANLQAQITNFTVASAQCTLQEDRAFIRESITKWYGSEAQFEENLRAHWDEIASTQMPIWTLSRRGVYIVVAPFLAYGIPGLAFSLSADGLHPVPQWWIPLRDMLILTIMLGCRTPLIANVAYKLYAINTSRSRLSRLVLYTVIVAFGLAYDATLVVGGGAALFSNTTRDQIKIPEPYGWVFVIPVVFVLVYLYITYTRHTNLSIDVAAATAVAPPELSLSQQDTPTTSSSV</sequence>
<feature type="transmembrane region" description="Helical" evidence="2">
    <location>
        <begin position="321"/>
        <end position="343"/>
    </location>
</feature>
<keyword evidence="2" id="KW-0812">Transmembrane</keyword>
<gene>
    <name evidence="3" type="ORF">FOZ60_000122</name>
</gene>
<feature type="region of interest" description="Disordered" evidence="1">
    <location>
        <begin position="17"/>
        <end position="55"/>
    </location>
</feature>
<dbReference type="AlphaFoldDB" id="A0A7J6PNT3"/>
<name>A0A7J6PNT3_PEROL</name>
<accession>A0A7J6PNT3</accession>
<feature type="compositionally biased region" description="Basic and acidic residues" evidence="1">
    <location>
        <begin position="37"/>
        <end position="55"/>
    </location>
</feature>
<dbReference type="OrthoDB" id="430346at2759"/>